<organism evidence="2 3">
    <name type="scientific">Perkinsus olseni</name>
    <name type="common">Perkinsus atlanticus</name>
    <dbReference type="NCBI Taxonomy" id="32597"/>
    <lineage>
        <taxon>Eukaryota</taxon>
        <taxon>Sar</taxon>
        <taxon>Alveolata</taxon>
        <taxon>Perkinsozoa</taxon>
        <taxon>Perkinsea</taxon>
        <taxon>Perkinsida</taxon>
        <taxon>Perkinsidae</taxon>
        <taxon>Perkinsus</taxon>
    </lineage>
</organism>
<accession>A0A7J6PRH0</accession>
<keyword evidence="1" id="KW-1133">Transmembrane helix</keyword>
<feature type="non-terminal residue" evidence="2">
    <location>
        <position position="639"/>
    </location>
</feature>
<evidence type="ECO:0000256" key="1">
    <source>
        <dbReference type="SAM" id="Phobius"/>
    </source>
</evidence>
<dbReference type="AlphaFoldDB" id="A0A7J6PRH0"/>
<name>A0A7J6PRH0_PEROL</name>
<dbReference type="EMBL" id="JABANM010035311">
    <property type="protein sequence ID" value="KAF4698210.1"/>
    <property type="molecule type" value="Genomic_DNA"/>
</dbReference>
<proteinExistence type="predicted"/>
<gene>
    <name evidence="2" type="ORF">FOZ62_016530</name>
</gene>
<sequence>MLDAGKERSGMLRSFLKGALMLSYACFNYASALVLGFNLTVHLSSKIPLLLSIMMVTAKAKAGETRRAHLGNVCHASFAESHSIDELAVEPGTVDLEAPANYTAGYSFCENGTAALRSAKLWWIWEGFRTIDFATFYIVAIHQATKKTSDVTILGRRNVITMCLIFIASLGDEFAGFYGAQGTAFSDVVVAQQPSEDYPIRRELHTAQAIIRHTFAPLRQFKHTDESSLVEYLQDRALAGDVSLLVWEHYRIPAVALTLISRFNRSYEDARHPVWADDRYDILWQLNLDDGTIQQHCMELLYGDLECSPFTIFPPSEVRKKAEVGSVTELPGDSRWVRFVESLSGKPEKMDKRSFASAQSAEVKTQIEKLAKERYDEHSRTFQSLRQSSQDDSQSVVLCMGVRDDDHLQAHWRGWLNRMAAAGGVFIFGPKNHFDTRPQYLPAEVVFAVSSIFFDSTPPRGASLWNIATIAHFLDCIGHFPNASFWIVADDDIWVNVENLKAFVEELDPNEISTFGTTAGDALNVWGGVVGYSRGFVKWLVASSKRFRSCSDSTYEYNKRKAARPLKNYYLRFGIPVAPYHQDCYLSYCSIKMASAKVYRSDLFYYDKPVNASSQEYTPTLLEPYLGRAISIHHLKAND</sequence>
<comment type="caution">
    <text evidence="2">The sequence shown here is derived from an EMBL/GenBank/DDBJ whole genome shotgun (WGS) entry which is preliminary data.</text>
</comment>
<feature type="transmembrane region" description="Helical" evidence="1">
    <location>
        <begin position="21"/>
        <end position="41"/>
    </location>
</feature>
<protein>
    <submittedName>
        <fullName evidence="2">Uncharacterized protein</fullName>
    </submittedName>
</protein>
<keyword evidence="1" id="KW-0472">Membrane</keyword>
<evidence type="ECO:0000313" key="3">
    <source>
        <dbReference type="Proteomes" id="UP000574390"/>
    </source>
</evidence>
<keyword evidence="1" id="KW-0812">Transmembrane</keyword>
<dbReference type="Gene3D" id="3.90.550.50">
    <property type="match status" value="1"/>
</dbReference>
<reference evidence="2 3" key="1">
    <citation type="submission" date="2020-04" db="EMBL/GenBank/DDBJ databases">
        <title>Perkinsus olseni comparative genomics.</title>
        <authorList>
            <person name="Bogema D.R."/>
        </authorList>
    </citation>
    <scope>NUCLEOTIDE SEQUENCE [LARGE SCALE GENOMIC DNA]</scope>
    <source>
        <strain evidence="2">ATCC PRA-205</strain>
    </source>
</reference>
<dbReference type="Proteomes" id="UP000574390">
    <property type="component" value="Unassembled WGS sequence"/>
</dbReference>
<evidence type="ECO:0000313" key="2">
    <source>
        <dbReference type="EMBL" id="KAF4698210.1"/>
    </source>
</evidence>